<keyword evidence="5" id="KW-0677">Repeat</keyword>
<evidence type="ECO:0000313" key="10">
    <source>
        <dbReference type="EMBL" id="KIM31463.1"/>
    </source>
</evidence>
<dbReference type="OrthoDB" id="19329at2759"/>
<proteinExistence type="inferred from homology"/>
<dbReference type="GO" id="GO:0042273">
    <property type="term" value="P:ribosomal large subunit biogenesis"/>
    <property type="evidence" value="ECO:0007669"/>
    <property type="project" value="TreeGrafter"/>
</dbReference>
<keyword evidence="2" id="KW-0963">Cytoplasm</keyword>
<evidence type="ECO:0000256" key="6">
    <source>
        <dbReference type="ARBA" id="ARBA00022833"/>
    </source>
</evidence>
<dbReference type="STRING" id="933852.A0A0C2WZH6"/>
<dbReference type="Gene3D" id="3.30.160.60">
    <property type="entry name" value="Classic Zinc Finger"/>
    <property type="match status" value="1"/>
</dbReference>
<dbReference type="SMART" id="SM00451">
    <property type="entry name" value="ZnF_U1"/>
    <property type="match status" value="2"/>
</dbReference>
<comment type="subcellular location">
    <subcellularLocation>
        <location evidence="1">Cytoplasm</location>
    </subcellularLocation>
</comment>
<dbReference type="GO" id="GO:0005737">
    <property type="term" value="C:cytoplasm"/>
    <property type="evidence" value="ECO:0007669"/>
    <property type="project" value="UniProtKB-SubCell"/>
</dbReference>
<keyword evidence="4" id="KW-0479">Metal-binding</keyword>
<dbReference type="SMART" id="SM00355">
    <property type="entry name" value="ZnF_C2H2"/>
    <property type="match status" value="3"/>
</dbReference>
<dbReference type="GO" id="GO:0003676">
    <property type="term" value="F:nucleic acid binding"/>
    <property type="evidence" value="ECO:0007669"/>
    <property type="project" value="InterPro"/>
</dbReference>
<sequence>MATTTLQSTSGEIFDASSMFTCLSCSIAFASADDQRAHYRSDHHRYNMKRRVASLPPVSAAVFNQRVLERRTETAIMSSTKGSSCSICNKSYTTENAYLSHINSKKHKDAEAKHNPALKKEIDAAPTEEPAEKEVKPPAPVAKEPTPQSADEDVEMTIDQRIAQARTRLTTSDCLFCPVHSDSLPSNLTHMSITHGFFIPDAEYLVDLAGLIAYLGEKIAVGNACIYCYGKKRRNANAMGKLKKEEAEEDVDIGREFRSLEATRRHMIDKAHCKIAYDGEEERLEISDYYDFTTSYPTSSKRKAKDAKADDWEEMEDDGTGDQADEVVDESESNDEDEDGQEGSGIRLGDTPYELVLPSGARIGHRSLRHYYKQNYRTSLKTDKPSEEDPKSGAALVRQLLAEKNSALIPVKGAFGEGQAVIKARNHGEAKEAGRHIKEFRDVKRREDFKTKVGFIANSQKHYRDPLLQ</sequence>
<organism evidence="10 11">
    <name type="scientific">Serendipita vermifera MAFF 305830</name>
    <dbReference type="NCBI Taxonomy" id="933852"/>
    <lineage>
        <taxon>Eukaryota</taxon>
        <taxon>Fungi</taxon>
        <taxon>Dikarya</taxon>
        <taxon>Basidiomycota</taxon>
        <taxon>Agaricomycotina</taxon>
        <taxon>Agaricomycetes</taxon>
        <taxon>Sebacinales</taxon>
        <taxon>Serendipitaceae</taxon>
        <taxon>Serendipita</taxon>
    </lineage>
</organism>
<evidence type="ECO:0000256" key="1">
    <source>
        <dbReference type="ARBA" id="ARBA00004496"/>
    </source>
</evidence>
<dbReference type="Proteomes" id="UP000054097">
    <property type="component" value="Unassembled WGS sequence"/>
</dbReference>
<evidence type="ECO:0000256" key="8">
    <source>
        <dbReference type="SAM" id="MobiDB-lite"/>
    </source>
</evidence>
<dbReference type="InterPro" id="IPR040025">
    <property type="entry name" value="Znf622/Rei1/Reh1"/>
</dbReference>
<comment type="similarity">
    <text evidence="7">Belongs to the REI1 family.</text>
</comment>
<dbReference type="EMBL" id="KN824282">
    <property type="protein sequence ID" value="KIM31463.1"/>
    <property type="molecule type" value="Genomic_DNA"/>
</dbReference>
<protein>
    <recommendedName>
        <fullName evidence="9">C2H2-type domain-containing protein</fullName>
    </recommendedName>
</protein>
<evidence type="ECO:0000256" key="2">
    <source>
        <dbReference type="ARBA" id="ARBA00022490"/>
    </source>
</evidence>
<dbReference type="GO" id="GO:0030687">
    <property type="term" value="C:preribosome, large subunit precursor"/>
    <property type="evidence" value="ECO:0007669"/>
    <property type="project" value="TreeGrafter"/>
</dbReference>
<evidence type="ECO:0000256" key="4">
    <source>
        <dbReference type="ARBA" id="ARBA00022723"/>
    </source>
</evidence>
<evidence type="ECO:0000256" key="7">
    <source>
        <dbReference type="ARBA" id="ARBA00034126"/>
    </source>
</evidence>
<dbReference type="InterPro" id="IPR003604">
    <property type="entry name" value="Matrin/U1-like-C_Znf_C2H2"/>
</dbReference>
<feature type="compositionally biased region" description="Acidic residues" evidence="8">
    <location>
        <begin position="311"/>
        <end position="341"/>
    </location>
</feature>
<name>A0A0C2WZH6_SERVB</name>
<feature type="region of interest" description="Disordered" evidence="8">
    <location>
        <begin position="123"/>
        <end position="154"/>
    </location>
</feature>
<evidence type="ECO:0000313" key="11">
    <source>
        <dbReference type="Proteomes" id="UP000054097"/>
    </source>
</evidence>
<dbReference type="PANTHER" id="PTHR13182">
    <property type="entry name" value="ZINC FINGER PROTEIN 622"/>
    <property type="match status" value="1"/>
</dbReference>
<dbReference type="GO" id="GO:0008270">
    <property type="term" value="F:zinc ion binding"/>
    <property type="evidence" value="ECO:0007669"/>
    <property type="project" value="InterPro"/>
</dbReference>
<dbReference type="InterPro" id="IPR036236">
    <property type="entry name" value="Znf_C2H2_sf"/>
</dbReference>
<dbReference type="Pfam" id="PF12874">
    <property type="entry name" value="zf-met"/>
    <property type="match status" value="1"/>
</dbReference>
<reference evidence="11" key="2">
    <citation type="submission" date="2015-01" db="EMBL/GenBank/DDBJ databases">
        <title>Evolutionary Origins and Diversification of the Mycorrhizal Mutualists.</title>
        <authorList>
            <consortium name="DOE Joint Genome Institute"/>
            <consortium name="Mycorrhizal Genomics Consortium"/>
            <person name="Kohler A."/>
            <person name="Kuo A."/>
            <person name="Nagy L.G."/>
            <person name="Floudas D."/>
            <person name="Copeland A."/>
            <person name="Barry K.W."/>
            <person name="Cichocki N."/>
            <person name="Veneault-Fourrey C."/>
            <person name="LaButti K."/>
            <person name="Lindquist E.A."/>
            <person name="Lipzen A."/>
            <person name="Lundell T."/>
            <person name="Morin E."/>
            <person name="Murat C."/>
            <person name="Riley R."/>
            <person name="Ohm R."/>
            <person name="Sun H."/>
            <person name="Tunlid A."/>
            <person name="Henrissat B."/>
            <person name="Grigoriev I.V."/>
            <person name="Hibbett D.S."/>
            <person name="Martin F."/>
        </authorList>
    </citation>
    <scope>NUCLEOTIDE SEQUENCE [LARGE SCALE GENOMIC DNA]</scope>
    <source>
        <strain evidence="11">MAFF 305830</strain>
    </source>
</reference>
<dbReference type="SUPFAM" id="SSF57667">
    <property type="entry name" value="beta-beta-alpha zinc fingers"/>
    <property type="match status" value="3"/>
</dbReference>
<evidence type="ECO:0000256" key="5">
    <source>
        <dbReference type="ARBA" id="ARBA00022737"/>
    </source>
</evidence>
<feature type="region of interest" description="Disordered" evidence="8">
    <location>
        <begin position="296"/>
        <end position="352"/>
    </location>
</feature>
<evidence type="ECO:0000259" key="9">
    <source>
        <dbReference type="PROSITE" id="PS00028"/>
    </source>
</evidence>
<evidence type="ECO:0000256" key="3">
    <source>
        <dbReference type="ARBA" id="ARBA00022517"/>
    </source>
</evidence>
<dbReference type="HOGENOM" id="CLU_018787_1_0_1"/>
<dbReference type="InterPro" id="IPR041661">
    <property type="entry name" value="ZN622/Rei1/Reh1_Znf-C2H2"/>
</dbReference>
<keyword evidence="11" id="KW-1185">Reference proteome</keyword>
<keyword evidence="3" id="KW-0690">Ribosome biogenesis</keyword>
<dbReference type="PANTHER" id="PTHR13182:SF8">
    <property type="entry name" value="CYTOPLASMIC 60S SUBUNIT BIOGENESIS FACTOR ZNF622"/>
    <property type="match status" value="1"/>
</dbReference>
<dbReference type="PROSITE" id="PS00028">
    <property type="entry name" value="ZINC_FINGER_C2H2_1"/>
    <property type="match status" value="1"/>
</dbReference>
<dbReference type="Pfam" id="PF12756">
    <property type="entry name" value="zf-C2H2_2"/>
    <property type="match status" value="2"/>
</dbReference>
<keyword evidence="6" id="KW-0862">Zinc</keyword>
<dbReference type="InterPro" id="IPR013087">
    <property type="entry name" value="Znf_C2H2_type"/>
</dbReference>
<gene>
    <name evidence="10" type="ORF">M408DRAFT_15209</name>
</gene>
<reference evidence="10 11" key="1">
    <citation type="submission" date="2014-04" db="EMBL/GenBank/DDBJ databases">
        <authorList>
            <consortium name="DOE Joint Genome Institute"/>
            <person name="Kuo A."/>
            <person name="Zuccaro A."/>
            <person name="Kohler A."/>
            <person name="Nagy L.G."/>
            <person name="Floudas D."/>
            <person name="Copeland A."/>
            <person name="Barry K.W."/>
            <person name="Cichocki N."/>
            <person name="Veneault-Fourrey C."/>
            <person name="LaButti K."/>
            <person name="Lindquist E.A."/>
            <person name="Lipzen A."/>
            <person name="Lundell T."/>
            <person name="Morin E."/>
            <person name="Murat C."/>
            <person name="Sun H."/>
            <person name="Tunlid A."/>
            <person name="Henrissat B."/>
            <person name="Grigoriev I.V."/>
            <person name="Hibbett D.S."/>
            <person name="Martin F."/>
            <person name="Nordberg H.P."/>
            <person name="Cantor M.N."/>
            <person name="Hua S.X."/>
        </authorList>
    </citation>
    <scope>NUCLEOTIDE SEQUENCE [LARGE SCALE GENOMIC DNA]</scope>
    <source>
        <strain evidence="10 11">MAFF 305830</strain>
    </source>
</reference>
<dbReference type="AlphaFoldDB" id="A0A0C2WZH6"/>
<feature type="domain" description="C2H2-type" evidence="9">
    <location>
        <begin position="85"/>
        <end position="107"/>
    </location>
</feature>
<accession>A0A0C2WZH6</accession>